<dbReference type="InterPro" id="IPR006311">
    <property type="entry name" value="TAT_signal"/>
</dbReference>
<dbReference type="AlphaFoldDB" id="A0A401YSM1"/>
<feature type="compositionally biased region" description="Gly residues" evidence="1">
    <location>
        <begin position="53"/>
        <end position="69"/>
    </location>
</feature>
<dbReference type="RefSeq" id="WP_126639530.1">
    <property type="nucleotide sequence ID" value="NZ_BIFH01000024.1"/>
</dbReference>
<dbReference type="EMBL" id="BIFH01000024">
    <property type="protein sequence ID" value="GCD97566.1"/>
    <property type="molecule type" value="Genomic_DNA"/>
</dbReference>
<reference evidence="3 4" key="1">
    <citation type="submission" date="2018-12" db="EMBL/GenBank/DDBJ databases">
        <title>Draft genome sequence of Embleya hyalina NBRC 13850T.</title>
        <authorList>
            <person name="Komaki H."/>
            <person name="Hosoyama A."/>
            <person name="Kimura A."/>
            <person name="Ichikawa N."/>
            <person name="Tamura T."/>
        </authorList>
    </citation>
    <scope>NUCLEOTIDE SEQUENCE [LARGE SCALE GENOMIC DNA]</scope>
    <source>
        <strain evidence="3 4">NBRC 13850</strain>
    </source>
</reference>
<comment type="caution">
    <text evidence="3">The sequence shown here is derived from an EMBL/GenBank/DDBJ whole genome shotgun (WGS) entry which is preliminary data.</text>
</comment>
<protein>
    <submittedName>
        <fullName evidence="3">ATP/GTP-binding protein</fullName>
    </submittedName>
</protein>
<dbReference type="PROSITE" id="PS51318">
    <property type="entry name" value="TAT"/>
    <property type="match status" value="1"/>
</dbReference>
<feature type="compositionally biased region" description="Low complexity" evidence="1">
    <location>
        <begin position="83"/>
        <end position="92"/>
    </location>
</feature>
<dbReference type="Proteomes" id="UP000286931">
    <property type="component" value="Unassembled WGS sequence"/>
</dbReference>
<keyword evidence="2" id="KW-0732">Signal</keyword>
<name>A0A401YSM1_9ACTN</name>
<evidence type="ECO:0000313" key="4">
    <source>
        <dbReference type="Proteomes" id="UP000286931"/>
    </source>
</evidence>
<dbReference type="OrthoDB" id="3742379at2"/>
<evidence type="ECO:0000256" key="1">
    <source>
        <dbReference type="SAM" id="MobiDB-lite"/>
    </source>
</evidence>
<proteinExistence type="predicted"/>
<accession>A0A401YSM1</accession>
<feature type="region of interest" description="Disordered" evidence="1">
    <location>
        <begin position="53"/>
        <end position="94"/>
    </location>
</feature>
<organism evidence="3 4">
    <name type="scientific">Embleya hyalina</name>
    <dbReference type="NCBI Taxonomy" id="516124"/>
    <lineage>
        <taxon>Bacteria</taxon>
        <taxon>Bacillati</taxon>
        <taxon>Actinomycetota</taxon>
        <taxon>Actinomycetes</taxon>
        <taxon>Kitasatosporales</taxon>
        <taxon>Streptomycetaceae</taxon>
        <taxon>Embleya</taxon>
    </lineage>
</organism>
<sequence length="257" mass="26222">MATRRALRSAAIACTVGVSAALLVLPSANADVNQCGNLIICIDIRVPGGSTGGGTGGATGGGAEGGTGEVGFPPDSGIGGNAGNTAGQTGNNAPPPIAPADVALMALAQLKLERPQIKVNPADGKLGLVGLPVWMWIDSPAANVWSSAWLSKELKVGDVSVTVFARSAKIEWDMGDGSKILCDGPGRPYQPSDLNKMGPCSHKYTTTSKGGVDDKFTVTATVFWDAYYVDASGRHNLPGMTGANSTTVRIGELQVVN</sequence>
<feature type="signal peptide" evidence="2">
    <location>
        <begin position="1"/>
        <end position="30"/>
    </location>
</feature>
<evidence type="ECO:0000256" key="2">
    <source>
        <dbReference type="SAM" id="SignalP"/>
    </source>
</evidence>
<evidence type="ECO:0000313" key="3">
    <source>
        <dbReference type="EMBL" id="GCD97566.1"/>
    </source>
</evidence>
<keyword evidence="4" id="KW-1185">Reference proteome</keyword>
<gene>
    <name evidence="3" type="ORF">EHYA_05261</name>
</gene>
<feature type="chain" id="PRO_5019231637" evidence="2">
    <location>
        <begin position="31"/>
        <end position="257"/>
    </location>
</feature>